<feature type="compositionally biased region" description="Acidic residues" evidence="1">
    <location>
        <begin position="274"/>
        <end position="296"/>
    </location>
</feature>
<feature type="compositionally biased region" description="Low complexity" evidence="1">
    <location>
        <begin position="723"/>
        <end position="734"/>
    </location>
</feature>
<dbReference type="AlphaFoldDB" id="A0A8H6II55"/>
<protein>
    <submittedName>
        <fullName evidence="2">Uncharacterized protein</fullName>
    </submittedName>
</protein>
<feature type="compositionally biased region" description="Polar residues" evidence="1">
    <location>
        <begin position="1"/>
        <end position="18"/>
    </location>
</feature>
<feature type="compositionally biased region" description="Pro residues" evidence="1">
    <location>
        <begin position="369"/>
        <end position="382"/>
    </location>
</feature>
<feature type="region of interest" description="Disordered" evidence="1">
    <location>
        <begin position="478"/>
        <end position="525"/>
    </location>
</feature>
<accession>A0A8H6II55</accession>
<dbReference type="OrthoDB" id="5597783at2759"/>
<dbReference type="Proteomes" id="UP000521943">
    <property type="component" value="Unassembled WGS sequence"/>
</dbReference>
<feature type="compositionally biased region" description="Low complexity" evidence="1">
    <location>
        <begin position="820"/>
        <end position="829"/>
    </location>
</feature>
<feature type="region of interest" description="Disordered" evidence="1">
    <location>
        <begin position="723"/>
        <end position="843"/>
    </location>
</feature>
<feature type="region of interest" description="Disordered" evidence="1">
    <location>
        <begin position="193"/>
        <end position="382"/>
    </location>
</feature>
<feature type="compositionally biased region" description="Acidic residues" evidence="1">
    <location>
        <begin position="231"/>
        <end position="240"/>
    </location>
</feature>
<dbReference type="SUPFAM" id="SSF54616">
    <property type="entry name" value="DNA-binding domain of Mlu1-box binding protein MBP1"/>
    <property type="match status" value="1"/>
</dbReference>
<comment type="caution">
    <text evidence="2">The sequence shown here is derived from an EMBL/GenBank/DDBJ whole genome shotgun (WGS) entry which is preliminary data.</text>
</comment>
<dbReference type="GO" id="GO:0003677">
    <property type="term" value="F:DNA binding"/>
    <property type="evidence" value="ECO:0007669"/>
    <property type="project" value="InterPro"/>
</dbReference>
<feature type="compositionally biased region" description="Low complexity" evidence="1">
    <location>
        <begin position="741"/>
        <end position="753"/>
    </location>
</feature>
<evidence type="ECO:0000313" key="2">
    <source>
        <dbReference type="EMBL" id="KAF6764873.1"/>
    </source>
</evidence>
<evidence type="ECO:0000256" key="1">
    <source>
        <dbReference type="SAM" id="MobiDB-lite"/>
    </source>
</evidence>
<evidence type="ECO:0000313" key="3">
    <source>
        <dbReference type="Proteomes" id="UP000521943"/>
    </source>
</evidence>
<dbReference type="EMBL" id="JACGCI010000003">
    <property type="protein sequence ID" value="KAF6764873.1"/>
    <property type="molecule type" value="Genomic_DNA"/>
</dbReference>
<organism evidence="2 3">
    <name type="scientific">Ephemerocybe angulata</name>
    <dbReference type="NCBI Taxonomy" id="980116"/>
    <lineage>
        <taxon>Eukaryota</taxon>
        <taxon>Fungi</taxon>
        <taxon>Dikarya</taxon>
        <taxon>Basidiomycota</taxon>
        <taxon>Agaricomycotina</taxon>
        <taxon>Agaricomycetes</taxon>
        <taxon>Agaricomycetidae</taxon>
        <taxon>Agaricales</taxon>
        <taxon>Agaricineae</taxon>
        <taxon>Psathyrellaceae</taxon>
        <taxon>Ephemerocybe</taxon>
    </lineage>
</organism>
<feature type="region of interest" description="Disordered" evidence="1">
    <location>
        <begin position="1"/>
        <end position="66"/>
    </location>
</feature>
<keyword evidence="3" id="KW-1185">Reference proteome</keyword>
<reference evidence="2 3" key="1">
    <citation type="submission" date="2020-07" db="EMBL/GenBank/DDBJ databases">
        <title>Comparative genomics of pyrophilous fungi reveals a link between fire events and developmental genes.</title>
        <authorList>
            <consortium name="DOE Joint Genome Institute"/>
            <person name="Steindorff A.S."/>
            <person name="Carver A."/>
            <person name="Calhoun S."/>
            <person name="Stillman K."/>
            <person name="Liu H."/>
            <person name="Lipzen A."/>
            <person name="Pangilinan J."/>
            <person name="Labutti K."/>
            <person name="Bruns T.D."/>
            <person name="Grigoriev I.V."/>
        </authorList>
    </citation>
    <scope>NUCLEOTIDE SEQUENCE [LARGE SCALE GENOMIC DNA]</scope>
    <source>
        <strain evidence="2 3">CBS 144469</strain>
    </source>
</reference>
<proteinExistence type="predicted"/>
<gene>
    <name evidence="2" type="ORF">DFP72DRAFT_869474</name>
</gene>
<dbReference type="InterPro" id="IPR036887">
    <property type="entry name" value="HTH_APSES_sf"/>
</dbReference>
<sequence length="843" mass="91961">MDTPQPQNATRIRNSITIKHSARRRHSPQPSPSTSALPPAPPSRQTHSISPCSPADIPEFPPPDVILHKDDAGSKVFLAIARSLLSVCSSSSSSSAATQAITTYLRQHNDRCEADHDQPLLLSHSLSGTDADDDLIPALYSLQGGNPRKVSPLRRTNFRKNTAVWYLSRATGAPCPFARAGIRLCDYTYHSAEDVDERSSKRRRSKHRDESVPLGQKRKRPLRSCVAKDSSDDDSSSENDPDNRPQKKLTLRIRLNCPSLSANRRVEEQPQNMSEEEESDSSDEEMEMEIGAEEEARESSPEKEEEEEPWRLPPYPRRSISIPLYTPSYDDDDDYHISMTRTHVFSGDPTSDSERESEDAETQFESPGPRSPSAPLIPPPPLVKVKEEPRDLQGMLDAWDDIDSSFADTRLTPDPSQVKVLKPEAIDVWDWDSREQWAESPTASDSSPLHHDKVLLDEEWKHEQNYGTIRPRFKTEPALASSLTSHPAGPSSLSAPPPTSRTTRDDSISGTNTESAYPEPYPTSSTNLAQSPASLILSMNAVCSGVSPSSLVLPPINLSTPDVVIVNTCQPCNPPVTATQIEDISVYQMVLGNFHFLRRIDTDFVNLSPIVHYLETPFPFPSIELNATVIDKGSTAAVGVWVPLSVAQVYLRDHPAKANEFDIFLSDELPFGSTLQTQQEPNVLPLVSAAEGQHEELEVPLSATEREIFDLCVVPDWDGDSAPSTATLPAASSTGGDGDVSDTSSLSSLESISPSPPPSAGKLTLSKEAPAPPQASTSSSSRRIGEGALDAGDAKRSHSNLPLRRSKRVADLTASHHIPGSPSAANNARARTRGGRGSRNSLS</sequence>
<dbReference type="Gene3D" id="3.10.260.10">
    <property type="entry name" value="Transcription regulator HTH, APSES-type DNA-binding domain"/>
    <property type="match status" value="1"/>
</dbReference>
<name>A0A8H6II55_9AGAR</name>